<proteinExistence type="predicted"/>
<name>A0A219YC31_9CAUD</name>
<evidence type="ECO:0000313" key="1">
    <source>
        <dbReference type="EMBL" id="APU01574.1"/>
    </source>
</evidence>
<dbReference type="EMBL" id="KY290955">
    <property type="protein sequence ID" value="APU01574.1"/>
    <property type="molecule type" value="Genomic_DNA"/>
</dbReference>
<accession>A0A219YC31</accession>
<evidence type="ECO:0000313" key="2">
    <source>
        <dbReference type="Proteomes" id="UP000225215"/>
    </source>
</evidence>
<reference evidence="1 2" key="1">
    <citation type="journal article" date="2017" name="Sci. Rep.">
        <title>Characterization and diversity of phages infecting Aeromonas salmonicida subsp. salmonicida.</title>
        <authorList>
            <person name="Vincent A.T."/>
            <person name="Paquet V.E."/>
            <person name="Bernatchez A."/>
            <person name="Tremblay D.M."/>
            <person name="Moineau S."/>
            <person name="Charette S.J."/>
        </authorList>
    </citation>
    <scope>NUCLEOTIDE SEQUENCE [LARGE SCALE GENOMIC DNA]</scope>
</reference>
<organism evidence="1 2">
    <name type="scientific">Aeromonas phage 65.2</name>
    <dbReference type="NCBI Taxonomy" id="1932896"/>
    <lineage>
        <taxon>Viruses</taxon>
        <taxon>Duplodnaviria</taxon>
        <taxon>Heunggongvirae</taxon>
        <taxon>Uroviricota</taxon>
        <taxon>Caudoviricetes</taxon>
        <taxon>Pantevenvirales</taxon>
        <taxon>Straboviridae</taxon>
        <taxon>Emmerichvirinae</taxon>
        <taxon>Ishigurovirus</taxon>
        <taxon>Ishigurovirus osborne</taxon>
    </lineage>
</organism>
<sequence length="128" mass="15616">MDKVYTYKFYDHPITQLYHIRIADGHPKGGWYVQLTSIESLVGRMLNRWYDHHYLKGKTQTGVFGRYDRSEYHDNERLNISIGEENYYRNQEISFDSVWDFYDYIGYNHKDKTMKTLDKLITNWKIEK</sequence>
<dbReference type="Proteomes" id="UP000225215">
    <property type="component" value="Segment"/>
</dbReference>
<protein>
    <submittedName>
        <fullName evidence="1">Uncharacterized protein</fullName>
    </submittedName>
</protein>